<evidence type="ECO:0000313" key="1">
    <source>
        <dbReference type="EMBL" id="RXG30694.1"/>
    </source>
</evidence>
<dbReference type="Proteomes" id="UP000290608">
    <property type="component" value="Unassembled WGS sequence"/>
</dbReference>
<gene>
    <name evidence="1" type="ORF">DSL99_1736</name>
</gene>
<dbReference type="AlphaFoldDB" id="A0A4Q0PM21"/>
<organism evidence="1 2">
    <name type="scientific">Leeuwenhoekiella marinoflava</name>
    <dbReference type="NCBI Taxonomy" id="988"/>
    <lineage>
        <taxon>Bacteria</taxon>
        <taxon>Pseudomonadati</taxon>
        <taxon>Bacteroidota</taxon>
        <taxon>Flavobacteriia</taxon>
        <taxon>Flavobacteriales</taxon>
        <taxon>Flavobacteriaceae</taxon>
        <taxon>Leeuwenhoekiella</taxon>
    </lineage>
</organism>
<sequence>MFSEILKYQNQVGNIKIDVRLEEEAELNKEVVVREF</sequence>
<name>A0A4Q0PM21_9FLAO</name>
<accession>A0A4Q0PM21</accession>
<protein>
    <submittedName>
        <fullName evidence="1">Uncharacterized protein</fullName>
    </submittedName>
</protein>
<evidence type="ECO:0000313" key="2">
    <source>
        <dbReference type="Proteomes" id="UP000290608"/>
    </source>
</evidence>
<reference evidence="1 2" key="1">
    <citation type="submission" date="2018-07" db="EMBL/GenBank/DDBJ databases">
        <title>Leeuwenhoekiella genomics.</title>
        <authorList>
            <person name="Tahon G."/>
            <person name="Willems A."/>
        </authorList>
    </citation>
    <scope>NUCLEOTIDE SEQUENCE [LARGE SCALE GENOMIC DNA]</scope>
    <source>
        <strain evidence="1 2">LMG 1345</strain>
    </source>
</reference>
<proteinExistence type="predicted"/>
<dbReference type="EMBL" id="QOVL01000007">
    <property type="protein sequence ID" value="RXG30694.1"/>
    <property type="molecule type" value="Genomic_DNA"/>
</dbReference>
<comment type="caution">
    <text evidence="1">The sequence shown here is derived from an EMBL/GenBank/DDBJ whole genome shotgun (WGS) entry which is preliminary data.</text>
</comment>